<dbReference type="Pfam" id="PF00934">
    <property type="entry name" value="PE"/>
    <property type="match status" value="1"/>
</dbReference>
<organism evidence="1 2">
    <name type="scientific">Mycobacterium marinum</name>
    <dbReference type="NCBI Taxonomy" id="1781"/>
    <lineage>
        <taxon>Bacteria</taxon>
        <taxon>Bacillati</taxon>
        <taxon>Actinomycetota</taxon>
        <taxon>Actinomycetes</taxon>
        <taxon>Mycobacteriales</taxon>
        <taxon>Mycobacteriaceae</taxon>
        <taxon>Mycobacterium</taxon>
        <taxon>Mycobacterium ulcerans group</taxon>
    </lineage>
</organism>
<dbReference type="GeneID" id="34341215"/>
<dbReference type="RefSeq" id="WP_020729919.1">
    <property type="nucleotide sequence ID" value="NZ_BQLA01000287.1"/>
</dbReference>
<dbReference type="Proteomes" id="UP000257451">
    <property type="component" value="Unassembled WGS sequence"/>
</dbReference>
<name>A0A2Z5YLA3_MYCMR</name>
<comment type="caution">
    <text evidence="1">The sequence shown here is derived from an EMBL/GenBank/DDBJ whole genome shotgun (WGS) entry which is preliminary data.</text>
</comment>
<gene>
    <name evidence="1" type="ORF">DAVIS_00724</name>
</gene>
<dbReference type="EMBL" id="PEDF01000022">
    <property type="protein sequence ID" value="RFZ46645.1"/>
    <property type="molecule type" value="Genomic_DNA"/>
</dbReference>
<reference evidence="1 2" key="1">
    <citation type="journal article" date="2018" name="Sci. Rep.">
        <title>Extensive genomic diversity among Mycobacterium marinum strains revealed by whole genome sequencing.</title>
        <authorList>
            <person name="Das S."/>
            <person name="Pettersson B.M."/>
            <person name="Behra P.R."/>
            <person name="Mallick A."/>
            <person name="Cheramie M."/>
            <person name="Ramesh M."/>
            <person name="Shirreff L."/>
            <person name="DuCote T."/>
            <person name="Dasgupta S."/>
            <person name="Ennis D.G."/>
            <person name="Kirsebom L.A."/>
        </authorList>
    </citation>
    <scope>NUCLEOTIDE SEQUENCE [LARGE SCALE GENOMIC DNA]</scope>
    <source>
        <strain evidence="1 2">Davis1</strain>
    </source>
</reference>
<proteinExistence type="predicted"/>
<accession>A0A2Z5YLA3</accession>
<protein>
    <submittedName>
        <fullName evidence="1">PE family protein</fullName>
    </submittedName>
</protein>
<dbReference type="SUPFAM" id="SSF140459">
    <property type="entry name" value="PE/PPE dimer-like"/>
    <property type="match status" value="1"/>
</dbReference>
<evidence type="ECO:0000313" key="1">
    <source>
        <dbReference type="EMBL" id="RFZ46645.1"/>
    </source>
</evidence>
<dbReference type="AlphaFoldDB" id="A0A2Z5YLA3"/>
<sequence precursor="true">MSSVTARPEALAAAAGTLGSIGAALSAGNAAAAAPMTGVLPPAADEVSALLATQFATHAAMYQMVSAKAAAIHEHFAATLATSAASYVSTETANAVASQ</sequence>
<evidence type="ECO:0000313" key="2">
    <source>
        <dbReference type="Proteomes" id="UP000257451"/>
    </source>
</evidence>
<dbReference type="InterPro" id="IPR038332">
    <property type="entry name" value="PPE_sf"/>
</dbReference>
<dbReference type="InterPro" id="IPR000084">
    <property type="entry name" value="PE-PGRS_N"/>
</dbReference>
<dbReference type="Gene3D" id="1.10.287.850">
    <property type="entry name" value="HP0062-like domain"/>
    <property type="match status" value="1"/>
</dbReference>